<evidence type="ECO:0000313" key="19">
    <source>
        <dbReference type="Proteomes" id="UP000051491"/>
    </source>
</evidence>
<dbReference type="PANTHER" id="PTHR10954:SF18">
    <property type="entry name" value="RIBONUCLEASE HII"/>
    <property type="match status" value="1"/>
</dbReference>
<evidence type="ECO:0000256" key="4">
    <source>
        <dbReference type="ARBA" id="ARBA00004496"/>
    </source>
</evidence>
<keyword evidence="9 14" id="KW-0540">Nuclease</keyword>
<organism evidence="18 19">
    <name type="scientific">Ligilactobacillus acidipiscis</name>
    <dbReference type="NCBI Taxonomy" id="89059"/>
    <lineage>
        <taxon>Bacteria</taxon>
        <taxon>Bacillati</taxon>
        <taxon>Bacillota</taxon>
        <taxon>Bacilli</taxon>
        <taxon>Lactobacillales</taxon>
        <taxon>Lactobacillaceae</taxon>
        <taxon>Ligilactobacillus</taxon>
    </lineage>
</organism>
<dbReference type="CDD" id="cd07182">
    <property type="entry name" value="RNase_HII_bacteria_HII_like"/>
    <property type="match status" value="1"/>
</dbReference>
<dbReference type="Pfam" id="PF01351">
    <property type="entry name" value="RNase_HII"/>
    <property type="match status" value="1"/>
</dbReference>
<dbReference type="NCBIfam" id="NF000594">
    <property type="entry name" value="PRK00015.1-1"/>
    <property type="match status" value="1"/>
</dbReference>
<keyword evidence="10 14" id="KW-0479">Metal-binding</keyword>
<evidence type="ECO:0000256" key="3">
    <source>
        <dbReference type="ARBA" id="ARBA00004065"/>
    </source>
</evidence>
<feature type="domain" description="RNase H type-2" evidence="17">
    <location>
        <begin position="81"/>
        <end position="266"/>
    </location>
</feature>
<comment type="subcellular location">
    <subcellularLocation>
        <location evidence="4 14">Cytoplasm</location>
    </subcellularLocation>
</comment>
<dbReference type="Proteomes" id="UP000051491">
    <property type="component" value="Unassembled WGS sequence"/>
</dbReference>
<comment type="cofactor">
    <cofactor evidence="2">
        <name>Mg(2+)</name>
        <dbReference type="ChEBI" id="CHEBI:18420"/>
    </cofactor>
</comment>
<feature type="binding site" evidence="14 15">
    <location>
        <position position="179"/>
    </location>
    <ligand>
        <name>a divalent metal cation</name>
        <dbReference type="ChEBI" id="CHEBI:60240"/>
    </ligand>
</feature>
<dbReference type="GO" id="GO:0006298">
    <property type="term" value="P:mismatch repair"/>
    <property type="evidence" value="ECO:0007669"/>
    <property type="project" value="TreeGrafter"/>
</dbReference>
<evidence type="ECO:0000256" key="8">
    <source>
        <dbReference type="ARBA" id="ARBA00022490"/>
    </source>
</evidence>
<evidence type="ECO:0000256" key="6">
    <source>
        <dbReference type="ARBA" id="ARBA00012180"/>
    </source>
</evidence>
<dbReference type="Gene3D" id="3.30.420.10">
    <property type="entry name" value="Ribonuclease H-like superfamily/Ribonuclease H"/>
    <property type="match status" value="1"/>
</dbReference>
<evidence type="ECO:0000256" key="2">
    <source>
        <dbReference type="ARBA" id="ARBA00001946"/>
    </source>
</evidence>
<feature type="binding site" evidence="14 15">
    <location>
        <position position="87"/>
    </location>
    <ligand>
        <name>a divalent metal cation</name>
        <dbReference type="ChEBI" id="CHEBI:60240"/>
    </ligand>
</feature>
<dbReference type="GO" id="GO:0003723">
    <property type="term" value="F:RNA binding"/>
    <property type="evidence" value="ECO:0007669"/>
    <property type="project" value="UniProtKB-UniRule"/>
</dbReference>
<name>A0A0R2KGL7_9LACO</name>
<dbReference type="InterPro" id="IPR022898">
    <property type="entry name" value="RNase_HII"/>
</dbReference>
<comment type="similarity">
    <text evidence="5 14 16">Belongs to the RNase HII family.</text>
</comment>
<comment type="function">
    <text evidence="3 14 16">Endonuclease that specifically degrades the RNA of RNA-DNA hybrids.</text>
</comment>
<keyword evidence="8 14" id="KW-0963">Cytoplasm</keyword>
<dbReference type="PROSITE" id="PS51975">
    <property type="entry name" value="RNASE_H_2"/>
    <property type="match status" value="1"/>
</dbReference>
<protein>
    <recommendedName>
        <fullName evidence="7 14">Ribonuclease HII</fullName>
        <shortName evidence="14">RNase HII</shortName>
        <ecNumber evidence="6 14">3.1.26.4</ecNumber>
    </recommendedName>
</protein>
<dbReference type="InterPro" id="IPR012337">
    <property type="entry name" value="RNaseH-like_sf"/>
</dbReference>
<keyword evidence="13 14" id="KW-0464">Manganese</keyword>
<evidence type="ECO:0000256" key="15">
    <source>
        <dbReference type="PROSITE-ProRule" id="PRU01319"/>
    </source>
</evidence>
<dbReference type="PANTHER" id="PTHR10954">
    <property type="entry name" value="RIBONUCLEASE H2 SUBUNIT A"/>
    <property type="match status" value="1"/>
</dbReference>
<evidence type="ECO:0000259" key="17">
    <source>
        <dbReference type="PROSITE" id="PS51975"/>
    </source>
</evidence>
<evidence type="ECO:0000256" key="12">
    <source>
        <dbReference type="ARBA" id="ARBA00022801"/>
    </source>
</evidence>
<comment type="caution">
    <text evidence="18">The sequence shown here is derived from an EMBL/GenBank/DDBJ whole genome shotgun (WGS) entry which is preliminary data.</text>
</comment>
<dbReference type="PATRIC" id="fig|89059.3.peg.733"/>
<sequence length="266" mass="29748">MSNENNKKKNIVQIKTFLKKSENHPETLTPEIMDELRNDERQGVRQLLKSFENKQAKQAKKKASFEKRLLLEKEAWQDGNNLVAGIDEVGRGPLAGPVVAAAVILPHDFALYEVNDSKQLSIKKRAQLAPLIKEQALSIGIGVADNQKIDEINIYEAARFAMEQAVLQLDPQPDQLLIDAMVLHTKIPQRKLIKGDARSASIAAASIVAKVTRDQLMTEYAQLYPGYGFEKNAGYGTKQHLAGLKKYGITPIHRQTFEPIKSKLIK</sequence>
<dbReference type="GO" id="GO:0004523">
    <property type="term" value="F:RNA-DNA hybrid ribonuclease activity"/>
    <property type="evidence" value="ECO:0007669"/>
    <property type="project" value="UniProtKB-UniRule"/>
</dbReference>
<evidence type="ECO:0000256" key="16">
    <source>
        <dbReference type="RuleBase" id="RU003515"/>
    </source>
</evidence>
<reference evidence="18 19" key="1">
    <citation type="journal article" date="2015" name="Genome Announc.">
        <title>Expanding the biotechnology potential of lactobacilli through comparative genomics of 213 strains and associated genera.</title>
        <authorList>
            <person name="Sun Z."/>
            <person name="Harris H.M."/>
            <person name="McCann A."/>
            <person name="Guo C."/>
            <person name="Argimon S."/>
            <person name="Zhang W."/>
            <person name="Yang X."/>
            <person name="Jeffery I.B."/>
            <person name="Cooney J.C."/>
            <person name="Kagawa T.F."/>
            <person name="Liu W."/>
            <person name="Song Y."/>
            <person name="Salvetti E."/>
            <person name="Wrobel A."/>
            <person name="Rasinkangas P."/>
            <person name="Parkhill J."/>
            <person name="Rea M.C."/>
            <person name="O'Sullivan O."/>
            <person name="Ritari J."/>
            <person name="Douillard F.P."/>
            <person name="Paul Ross R."/>
            <person name="Yang R."/>
            <person name="Briner A.E."/>
            <person name="Felis G.E."/>
            <person name="de Vos W.M."/>
            <person name="Barrangou R."/>
            <person name="Klaenhammer T.R."/>
            <person name="Caufield P.W."/>
            <person name="Cui Y."/>
            <person name="Zhang H."/>
            <person name="O'Toole P.W."/>
        </authorList>
    </citation>
    <scope>NUCLEOTIDE SEQUENCE [LARGE SCALE GENOMIC DNA]</scope>
    <source>
        <strain evidence="18 19">DSM 15353</strain>
    </source>
</reference>
<feature type="binding site" evidence="14 15">
    <location>
        <position position="88"/>
    </location>
    <ligand>
        <name>a divalent metal cation</name>
        <dbReference type="ChEBI" id="CHEBI:60240"/>
    </ligand>
</feature>
<evidence type="ECO:0000256" key="10">
    <source>
        <dbReference type="ARBA" id="ARBA00022723"/>
    </source>
</evidence>
<dbReference type="GO" id="GO:0043137">
    <property type="term" value="P:DNA replication, removal of RNA primer"/>
    <property type="evidence" value="ECO:0007669"/>
    <property type="project" value="TreeGrafter"/>
</dbReference>
<evidence type="ECO:0000313" key="18">
    <source>
        <dbReference type="EMBL" id="KRN85815.1"/>
    </source>
</evidence>
<accession>A0A0R2KGL7</accession>
<dbReference type="InterPro" id="IPR024567">
    <property type="entry name" value="RNase_HII/HIII_dom"/>
</dbReference>
<dbReference type="SUPFAM" id="SSF53098">
    <property type="entry name" value="Ribonuclease H-like"/>
    <property type="match status" value="1"/>
</dbReference>
<comment type="cofactor">
    <cofactor evidence="14 15">
        <name>Mn(2+)</name>
        <dbReference type="ChEBI" id="CHEBI:29035"/>
    </cofactor>
    <cofactor evidence="14 15">
        <name>Mg(2+)</name>
        <dbReference type="ChEBI" id="CHEBI:18420"/>
    </cofactor>
    <text evidence="14 15">Manganese or magnesium. Binds 1 divalent metal ion per monomer in the absence of substrate. May bind a second metal ion after substrate binding.</text>
</comment>
<dbReference type="RefSeq" id="WP_082623165.1">
    <property type="nucleotide sequence ID" value="NZ_JQBK01000018.1"/>
</dbReference>
<comment type="catalytic activity">
    <reaction evidence="1 14 15 16">
        <text>Endonucleolytic cleavage to 5'-phosphomonoester.</text>
        <dbReference type="EC" id="3.1.26.4"/>
    </reaction>
</comment>
<evidence type="ECO:0000256" key="14">
    <source>
        <dbReference type="HAMAP-Rule" id="MF_00052"/>
    </source>
</evidence>
<evidence type="ECO:0000256" key="1">
    <source>
        <dbReference type="ARBA" id="ARBA00000077"/>
    </source>
</evidence>
<dbReference type="GO" id="GO:0032299">
    <property type="term" value="C:ribonuclease H2 complex"/>
    <property type="evidence" value="ECO:0007669"/>
    <property type="project" value="TreeGrafter"/>
</dbReference>
<dbReference type="HAMAP" id="MF_00052_B">
    <property type="entry name" value="RNase_HII_B"/>
    <property type="match status" value="1"/>
</dbReference>
<evidence type="ECO:0000256" key="13">
    <source>
        <dbReference type="ARBA" id="ARBA00023211"/>
    </source>
</evidence>
<dbReference type="NCBIfam" id="NF000595">
    <property type="entry name" value="PRK00015.1-3"/>
    <property type="match status" value="1"/>
</dbReference>
<dbReference type="EC" id="3.1.26.4" evidence="6 14"/>
<keyword evidence="11 14" id="KW-0255">Endonuclease</keyword>
<dbReference type="InterPro" id="IPR001352">
    <property type="entry name" value="RNase_HII/HIII"/>
</dbReference>
<evidence type="ECO:0000256" key="5">
    <source>
        <dbReference type="ARBA" id="ARBA00007383"/>
    </source>
</evidence>
<dbReference type="GO" id="GO:0030145">
    <property type="term" value="F:manganese ion binding"/>
    <property type="evidence" value="ECO:0007669"/>
    <property type="project" value="UniProtKB-UniRule"/>
</dbReference>
<evidence type="ECO:0000256" key="7">
    <source>
        <dbReference type="ARBA" id="ARBA00019179"/>
    </source>
</evidence>
<gene>
    <name evidence="14" type="primary">rnhB</name>
    <name evidence="18" type="ORF">IV43_GL000702</name>
</gene>
<dbReference type="EMBL" id="JQBK01000018">
    <property type="protein sequence ID" value="KRN85815.1"/>
    <property type="molecule type" value="Genomic_DNA"/>
</dbReference>
<keyword evidence="12 14" id="KW-0378">Hydrolase</keyword>
<dbReference type="STRING" id="89059.LAC1533_1221"/>
<dbReference type="AlphaFoldDB" id="A0A0R2KGL7"/>
<dbReference type="OrthoDB" id="9803420at2"/>
<evidence type="ECO:0000256" key="9">
    <source>
        <dbReference type="ARBA" id="ARBA00022722"/>
    </source>
</evidence>
<dbReference type="FunFam" id="3.30.420.10:FF:000006">
    <property type="entry name" value="Ribonuclease HII"/>
    <property type="match status" value="1"/>
</dbReference>
<dbReference type="InterPro" id="IPR036397">
    <property type="entry name" value="RNaseH_sf"/>
</dbReference>
<dbReference type="GO" id="GO:0005737">
    <property type="term" value="C:cytoplasm"/>
    <property type="evidence" value="ECO:0007669"/>
    <property type="project" value="UniProtKB-SubCell"/>
</dbReference>
<proteinExistence type="inferred from homology"/>
<evidence type="ECO:0000256" key="11">
    <source>
        <dbReference type="ARBA" id="ARBA00022759"/>
    </source>
</evidence>